<name>A0A2M6WZM6_9BACT</name>
<sequence length="498" mass="55282">MKRYVWSVWFLLLFPTLLFGAEPIRQTPLSFQLPRATAANLSLAMHGWNFSRSGLSGENWLRRFTDAIQAEVPTGLGNERQWDVQPFYWDTIAGDYWSTAPHKAVQRAFEVGVRLGSQIVERGYDRVHLYGYSAGGELAAMAAWQVKRLSPDTTVQLTLLDPYVPGRQGLDDGVLTDWADHYFTEDSGSGFFPYLSWTDNPLPNAFNVDISDFDPVFSFNPDTIFGVGHLEVRWQYEQTIYGNRPWNSGTFGFPLSMEALGEDWNPAAEYPKGEVVSLGGSGNAPYRFPAVIFSQTVDNPAALQVAEQSPMGVSVTPDAFTLSAGGGPAWVRFFVDTQREINSLRFTFASDGKGLAAVYWDNEPIRLLQSDMLPLDPTEYSVYLSEEAAGRHEVALRLDGADSQVRFSNVALEFLALTRTPLFLNGDYDGNGRVDQVDLDRVLLNWGRDTVDQEELDRVLLNWGRSSIGSAAVPEPPMIALALAGAAMLCALRPSVYV</sequence>
<evidence type="ECO:0000313" key="1">
    <source>
        <dbReference type="EMBL" id="PIT98210.1"/>
    </source>
</evidence>
<dbReference type="InterPro" id="IPR018247">
    <property type="entry name" value="EF_Hand_1_Ca_BS"/>
</dbReference>
<dbReference type="PROSITE" id="PS00018">
    <property type="entry name" value="EF_HAND_1"/>
    <property type="match status" value="1"/>
</dbReference>
<protein>
    <submittedName>
        <fullName evidence="1">Uncharacterized protein</fullName>
    </submittedName>
</protein>
<organism evidence="1 2">
    <name type="scientific">Candidatus Andersenbacteria bacterium CG10_big_fil_rev_8_21_14_0_10_54_11</name>
    <dbReference type="NCBI Taxonomy" id="1974485"/>
    <lineage>
        <taxon>Bacteria</taxon>
        <taxon>Candidatus Anderseniibacteriota</taxon>
    </lineage>
</organism>
<dbReference type="SUPFAM" id="SSF53474">
    <property type="entry name" value="alpha/beta-Hydrolases"/>
    <property type="match status" value="1"/>
</dbReference>
<comment type="caution">
    <text evidence="1">The sequence shown here is derived from an EMBL/GenBank/DDBJ whole genome shotgun (WGS) entry which is preliminary data.</text>
</comment>
<gene>
    <name evidence="1" type="ORF">COT71_01940</name>
</gene>
<reference evidence="2" key="1">
    <citation type="submission" date="2017-09" db="EMBL/GenBank/DDBJ databases">
        <title>Depth-based differentiation of microbial function through sediment-hosted aquifers and enrichment of novel symbionts in the deep terrestrial subsurface.</title>
        <authorList>
            <person name="Probst A.J."/>
            <person name="Ladd B."/>
            <person name="Jarett J.K."/>
            <person name="Geller-Mcgrath D.E."/>
            <person name="Sieber C.M.K."/>
            <person name="Emerson J.B."/>
            <person name="Anantharaman K."/>
            <person name="Thomas B.C."/>
            <person name="Malmstrom R."/>
            <person name="Stieglmeier M."/>
            <person name="Klingl A."/>
            <person name="Woyke T."/>
            <person name="Ryan C.M."/>
            <person name="Banfield J.F."/>
        </authorList>
    </citation>
    <scope>NUCLEOTIDE SEQUENCE [LARGE SCALE GENOMIC DNA]</scope>
</reference>
<proteinExistence type="predicted"/>
<dbReference type="EMBL" id="PEZP01000023">
    <property type="protein sequence ID" value="PIT98210.1"/>
    <property type="molecule type" value="Genomic_DNA"/>
</dbReference>
<dbReference type="AlphaFoldDB" id="A0A2M6WZM6"/>
<dbReference type="Gene3D" id="3.40.50.1820">
    <property type="entry name" value="alpha/beta hydrolase"/>
    <property type="match status" value="1"/>
</dbReference>
<evidence type="ECO:0000313" key="2">
    <source>
        <dbReference type="Proteomes" id="UP000230731"/>
    </source>
</evidence>
<dbReference type="InterPro" id="IPR029058">
    <property type="entry name" value="AB_hydrolase_fold"/>
</dbReference>
<accession>A0A2M6WZM6</accession>
<dbReference type="Proteomes" id="UP000230731">
    <property type="component" value="Unassembled WGS sequence"/>
</dbReference>